<protein>
    <submittedName>
        <fullName evidence="2">Uncharacterized protein</fullName>
    </submittedName>
</protein>
<dbReference type="GeneID" id="36399762"/>
<proteinExistence type="predicted"/>
<dbReference type="EMBL" id="CCYD01000261">
    <property type="protein sequence ID" value="CEG37268.1"/>
    <property type="molecule type" value="Genomic_DNA"/>
</dbReference>
<dbReference type="Proteomes" id="UP000054928">
    <property type="component" value="Unassembled WGS sequence"/>
</dbReference>
<dbReference type="AlphaFoldDB" id="A0A0P1AAE6"/>
<organism evidence="2 3">
    <name type="scientific">Plasmopara halstedii</name>
    <name type="common">Downy mildew of sunflower</name>
    <dbReference type="NCBI Taxonomy" id="4781"/>
    <lineage>
        <taxon>Eukaryota</taxon>
        <taxon>Sar</taxon>
        <taxon>Stramenopiles</taxon>
        <taxon>Oomycota</taxon>
        <taxon>Peronosporomycetes</taxon>
        <taxon>Peronosporales</taxon>
        <taxon>Peronosporaceae</taxon>
        <taxon>Plasmopara</taxon>
    </lineage>
</organism>
<name>A0A0P1AAE6_PLAHL</name>
<dbReference type="RefSeq" id="XP_024573637.1">
    <property type="nucleotide sequence ID" value="XM_024722574.1"/>
</dbReference>
<accession>A0A0P1AAE6</accession>
<keyword evidence="3" id="KW-1185">Reference proteome</keyword>
<feature type="region of interest" description="Disordered" evidence="1">
    <location>
        <begin position="57"/>
        <end position="84"/>
    </location>
</feature>
<reference evidence="3" key="1">
    <citation type="submission" date="2014-09" db="EMBL/GenBank/DDBJ databases">
        <authorList>
            <person name="Sharma Rahul"/>
            <person name="Thines Marco"/>
        </authorList>
    </citation>
    <scope>NUCLEOTIDE SEQUENCE [LARGE SCALE GENOMIC DNA]</scope>
</reference>
<sequence length="95" mass="10704">MTSLRTFVIYSVDQNQKLSVKKLSRSNSTSSAVPREKNEFNCNLAAQEAIPHAVVNSKNRDKKSSHIRGCAGKPNPKRDHGHLKVYRRRVQTPCS</sequence>
<evidence type="ECO:0000313" key="2">
    <source>
        <dbReference type="EMBL" id="CEG37268.1"/>
    </source>
</evidence>
<evidence type="ECO:0000313" key="3">
    <source>
        <dbReference type="Proteomes" id="UP000054928"/>
    </source>
</evidence>
<evidence type="ECO:0000256" key="1">
    <source>
        <dbReference type="SAM" id="MobiDB-lite"/>
    </source>
</evidence>